<dbReference type="InterPro" id="IPR050833">
    <property type="entry name" value="Poly_Biosynth_Transport"/>
</dbReference>
<feature type="transmembrane region" description="Helical" evidence="6">
    <location>
        <begin position="309"/>
        <end position="331"/>
    </location>
</feature>
<dbReference type="PANTHER" id="PTHR30250">
    <property type="entry name" value="PST FAMILY PREDICTED COLANIC ACID TRANSPORTER"/>
    <property type="match status" value="1"/>
</dbReference>
<feature type="transmembrane region" description="Helical" evidence="6">
    <location>
        <begin position="454"/>
        <end position="473"/>
    </location>
</feature>
<gene>
    <name evidence="7" type="ORF">GCM10017620_22980</name>
</gene>
<dbReference type="EMBL" id="BSFD01000008">
    <property type="protein sequence ID" value="GLK49325.1"/>
    <property type="molecule type" value="Genomic_DNA"/>
</dbReference>
<dbReference type="InterPro" id="IPR002797">
    <property type="entry name" value="Polysacc_synth"/>
</dbReference>
<feature type="transmembrane region" description="Helical" evidence="6">
    <location>
        <begin position="88"/>
        <end position="109"/>
    </location>
</feature>
<feature type="transmembrane region" description="Helical" evidence="6">
    <location>
        <begin position="160"/>
        <end position="179"/>
    </location>
</feature>
<name>A0ABQ5TB62_9CAUL</name>
<reference evidence="7" key="1">
    <citation type="journal article" date="2014" name="Int. J. Syst. Evol. Microbiol.">
        <title>Complete genome of a new Firmicutes species belonging to the dominant human colonic microbiota ('Ruminococcus bicirculans') reveals two chromosomes and a selective capacity to utilize plant glucans.</title>
        <authorList>
            <consortium name="NISC Comparative Sequencing Program"/>
            <person name="Wegmann U."/>
            <person name="Louis P."/>
            <person name="Goesmann A."/>
            <person name="Henrissat B."/>
            <person name="Duncan S.H."/>
            <person name="Flint H.J."/>
        </authorList>
    </citation>
    <scope>NUCLEOTIDE SEQUENCE</scope>
    <source>
        <strain evidence="7">VKM B-1499</strain>
    </source>
</reference>
<comment type="caution">
    <text evidence="7">The sequence shown here is derived from an EMBL/GenBank/DDBJ whole genome shotgun (WGS) entry which is preliminary data.</text>
</comment>
<feature type="transmembrane region" description="Helical" evidence="6">
    <location>
        <begin position="185"/>
        <end position="206"/>
    </location>
</feature>
<feature type="transmembrane region" description="Helical" evidence="6">
    <location>
        <begin position="129"/>
        <end position="148"/>
    </location>
</feature>
<keyword evidence="8" id="KW-1185">Reference proteome</keyword>
<evidence type="ECO:0000256" key="4">
    <source>
        <dbReference type="ARBA" id="ARBA00022989"/>
    </source>
</evidence>
<evidence type="ECO:0000313" key="7">
    <source>
        <dbReference type="EMBL" id="GLK49325.1"/>
    </source>
</evidence>
<evidence type="ECO:0000313" key="8">
    <source>
        <dbReference type="Proteomes" id="UP001143509"/>
    </source>
</evidence>
<proteinExistence type="predicted"/>
<keyword evidence="2" id="KW-1003">Cell membrane</keyword>
<organism evidence="7 8">
    <name type="scientific">Brevundimonas intermedia</name>
    <dbReference type="NCBI Taxonomy" id="74315"/>
    <lineage>
        <taxon>Bacteria</taxon>
        <taxon>Pseudomonadati</taxon>
        <taxon>Pseudomonadota</taxon>
        <taxon>Alphaproteobacteria</taxon>
        <taxon>Caulobacterales</taxon>
        <taxon>Caulobacteraceae</taxon>
        <taxon>Brevundimonas</taxon>
    </lineage>
</organism>
<feature type="transmembrane region" description="Helical" evidence="6">
    <location>
        <begin position="429"/>
        <end position="448"/>
    </location>
</feature>
<feature type="transmembrane region" description="Helical" evidence="6">
    <location>
        <begin position="379"/>
        <end position="396"/>
    </location>
</feature>
<evidence type="ECO:0000256" key="2">
    <source>
        <dbReference type="ARBA" id="ARBA00022475"/>
    </source>
</evidence>
<keyword evidence="4 6" id="KW-1133">Transmembrane helix</keyword>
<keyword evidence="3 6" id="KW-0812">Transmembrane</keyword>
<dbReference type="Pfam" id="PF01943">
    <property type="entry name" value="Polysacc_synt"/>
    <property type="match status" value="1"/>
</dbReference>
<keyword evidence="5 6" id="KW-0472">Membrane</keyword>
<evidence type="ECO:0000256" key="1">
    <source>
        <dbReference type="ARBA" id="ARBA00004651"/>
    </source>
</evidence>
<comment type="subcellular location">
    <subcellularLocation>
        <location evidence="1">Cell membrane</location>
        <topology evidence="1">Multi-pass membrane protein</topology>
    </subcellularLocation>
</comment>
<reference evidence="7" key="2">
    <citation type="submission" date="2023-01" db="EMBL/GenBank/DDBJ databases">
        <authorList>
            <person name="Sun Q."/>
            <person name="Evtushenko L."/>
        </authorList>
    </citation>
    <scope>NUCLEOTIDE SEQUENCE</scope>
    <source>
        <strain evidence="7">VKM B-1499</strain>
    </source>
</reference>
<dbReference type="RefSeq" id="WP_271165520.1">
    <property type="nucleotide sequence ID" value="NZ_BSFD01000008.1"/>
</dbReference>
<accession>A0ABQ5TB62</accession>
<dbReference type="CDD" id="cd13128">
    <property type="entry name" value="MATE_Wzx_like"/>
    <property type="match status" value="1"/>
</dbReference>
<feature type="transmembrane region" description="Helical" evidence="6">
    <location>
        <begin position="12"/>
        <end position="33"/>
    </location>
</feature>
<evidence type="ECO:0000256" key="3">
    <source>
        <dbReference type="ARBA" id="ARBA00022692"/>
    </source>
</evidence>
<feature type="transmembrane region" description="Helical" evidence="6">
    <location>
        <begin position="337"/>
        <end position="358"/>
    </location>
</feature>
<dbReference type="PANTHER" id="PTHR30250:SF26">
    <property type="entry name" value="PSMA PROTEIN"/>
    <property type="match status" value="1"/>
</dbReference>
<dbReference type="Proteomes" id="UP001143509">
    <property type="component" value="Unassembled WGS sequence"/>
</dbReference>
<evidence type="ECO:0000256" key="5">
    <source>
        <dbReference type="ARBA" id="ARBA00023136"/>
    </source>
</evidence>
<evidence type="ECO:0000256" key="6">
    <source>
        <dbReference type="SAM" id="Phobius"/>
    </source>
</evidence>
<feature type="transmembrane region" description="Helical" evidence="6">
    <location>
        <begin position="39"/>
        <end position="61"/>
    </location>
</feature>
<sequence>MAKSGGLVRNIGLNFFGLAAPLLVGLICIPPTIAGLGVAAFGLLSVAWVIIGYISIFDLGLGRALTHAVASRLGRGEDAEVPALVRKALVFMLILSIAGGALIAVLAGWAGDSMTKGRADLTQEASRMFLFVALAIPAVVLSSGLRGVLEAHERFGAVALVRSFTGIWTYLAPFLMVSFTQRLDLIVLSLVIGRYVGLLAFAVALARLPRPDPVASDVQAEGLGSLLRFGGWMTVSNTISPLMTNMDRFFVSGIVGVAQVAYYTTPFDMITRLFVIPEAVFGVVFPRMSRSLGGDGLEAERLYQLTLKILGGLMFAVSIGFIAFGHLFLLLWLNADFAAKSTLMMSLLSIGMYVNSVARPPYNLIQARGRSDLTAKLHLLELPLYIGGLVVALHVFGVMGAAIAWLCRIVLDYVLLTLIAKARRVSARLLLLEIGGPLVFALVLLALALIGDEWIRAGSAVVVAMVATVYFWLRVLTKDERGAAASALRSLVGSR</sequence>
<feature type="transmembrane region" description="Helical" evidence="6">
    <location>
        <begin position="246"/>
        <end position="263"/>
    </location>
</feature>
<protein>
    <submittedName>
        <fullName evidence="7">Polysaccharide biosynthesis protein</fullName>
    </submittedName>
</protein>